<dbReference type="PANTHER" id="PTHR31286">
    <property type="entry name" value="GLYCINE-RICH CELL WALL STRUCTURAL PROTEIN 1.8-LIKE"/>
    <property type="match status" value="1"/>
</dbReference>
<gene>
    <name evidence="2" type="ORF">Tci_013732</name>
</gene>
<feature type="compositionally biased region" description="Basic and acidic residues" evidence="1">
    <location>
        <begin position="213"/>
        <end position="225"/>
    </location>
</feature>
<dbReference type="InterPro" id="IPR040256">
    <property type="entry name" value="At4g02000-like"/>
</dbReference>
<evidence type="ECO:0000256" key="1">
    <source>
        <dbReference type="SAM" id="MobiDB-lite"/>
    </source>
</evidence>
<accession>A0A6L2K1K0</accession>
<evidence type="ECO:0000313" key="2">
    <source>
        <dbReference type="EMBL" id="GEU41754.1"/>
    </source>
</evidence>
<evidence type="ECO:0008006" key="3">
    <source>
        <dbReference type="Google" id="ProtNLM"/>
    </source>
</evidence>
<reference evidence="2" key="1">
    <citation type="journal article" date="2019" name="Sci. Rep.">
        <title>Draft genome of Tanacetum cinerariifolium, the natural source of mosquito coil.</title>
        <authorList>
            <person name="Yamashiro T."/>
            <person name="Shiraishi A."/>
            <person name="Satake H."/>
            <person name="Nakayama K."/>
        </authorList>
    </citation>
    <scope>NUCLEOTIDE SEQUENCE</scope>
</reference>
<feature type="region of interest" description="Disordered" evidence="1">
    <location>
        <begin position="203"/>
        <end position="260"/>
    </location>
</feature>
<proteinExistence type="predicted"/>
<dbReference type="PANTHER" id="PTHR31286:SF99">
    <property type="entry name" value="DUF4283 DOMAIN-CONTAINING PROTEIN"/>
    <property type="match status" value="1"/>
</dbReference>
<name>A0A6L2K1K0_TANCI</name>
<sequence>MDILLEPTSNELLVGNRVWGFIERGFLDNSDKKKKEGGSKVNEGSIPILGDLARCVKNVKGKPTMPKGILKKAIHNVSDDTHEVVIPLNDVGSVTTDNQEAAKDLNGANQFGAADVAKSSPFVDAQHNNLNRFSFAQALIEISSHSTLKKEVTMAIPEDEGDGYIKEVIRVEYEWKPPDCVDCKILGHGPNLCPKRVTEDIPKAPSKAAKSSIMEENKEAKEKCGFKGGSNAASPSSSTNKNDKGDGCKSSQSHAKPELNTKVSNAFEVLNMVGEDVCDSNVQEPKVSEHIGTSSLNLDKEEVQDEGLWSRFKKVKKNAKSKYSKLEDDLDEYEVYMPHGGGGMDGLEDDLDCYDDYRTQMYDISPQEQAFCDQFDICLNSHGNEYVKSGKIKAKRTKPGTGMKRVQEIKAEGEFISNLIPLIR</sequence>
<organism evidence="2">
    <name type="scientific">Tanacetum cinerariifolium</name>
    <name type="common">Dalmatian daisy</name>
    <name type="synonym">Chrysanthemum cinerariifolium</name>
    <dbReference type="NCBI Taxonomy" id="118510"/>
    <lineage>
        <taxon>Eukaryota</taxon>
        <taxon>Viridiplantae</taxon>
        <taxon>Streptophyta</taxon>
        <taxon>Embryophyta</taxon>
        <taxon>Tracheophyta</taxon>
        <taxon>Spermatophyta</taxon>
        <taxon>Magnoliopsida</taxon>
        <taxon>eudicotyledons</taxon>
        <taxon>Gunneridae</taxon>
        <taxon>Pentapetalae</taxon>
        <taxon>asterids</taxon>
        <taxon>campanulids</taxon>
        <taxon>Asterales</taxon>
        <taxon>Asteraceae</taxon>
        <taxon>Asteroideae</taxon>
        <taxon>Anthemideae</taxon>
        <taxon>Anthemidinae</taxon>
        <taxon>Tanacetum</taxon>
    </lineage>
</organism>
<feature type="compositionally biased region" description="Polar residues" evidence="1">
    <location>
        <begin position="231"/>
        <end position="240"/>
    </location>
</feature>
<comment type="caution">
    <text evidence="2">The sequence shown here is derived from an EMBL/GenBank/DDBJ whole genome shotgun (WGS) entry which is preliminary data.</text>
</comment>
<dbReference type="AlphaFoldDB" id="A0A6L2K1K0"/>
<dbReference type="EMBL" id="BKCJ010001478">
    <property type="protein sequence ID" value="GEU41754.1"/>
    <property type="molecule type" value="Genomic_DNA"/>
</dbReference>
<protein>
    <recommendedName>
        <fullName evidence="3">Zinc knuckle CX2CX4HX4C</fullName>
    </recommendedName>
</protein>